<proteinExistence type="predicted"/>
<evidence type="ECO:0000256" key="1">
    <source>
        <dbReference type="SAM" id="Phobius"/>
    </source>
</evidence>
<dbReference type="Pfam" id="PF07332">
    <property type="entry name" value="Phage_holin_3_6"/>
    <property type="match status" value="1"/>
</dbReference>
<keyword evidence="1" id="KW-0472">Membrane</keyword>
<sequence length="153" mass="16511">MSDSVMKLQLVARAEMALLKAQTRQSARRAVWMVIGGIFALIGLAMLAFAAYLSMKDALGENWAAVCVAAIAFVLALVLVLIGRGQSQPSEEERLARQIRDMAYAELDKDIQQVRNLFGSGSTDSSLGLAGLSSIGPLLDLGLGLYRRKKKRG</sequence>
<dbReference type="EMBL" id="BSYJ01000002">
    <property type="protein sequence ID" value="GMG86546.1"/>
    <property type="molecule type" value="Genomic_DNA"/>
</dbReference>
<keyword evidence="3" id="KW-1185">Reference proteome</keyword>
<keyword evidence="1" id="KW-0812">Transmembrane</keyword>
<name>A0ABQ6LWS3_9GAMM</name>
<organism evidence="2 3">
    <name type="scientific">Biformimicrobium ophioploci</name>
    <dbReference type="NCBI Taxonomy" id="3036711"/>
    <lineage>
        <taxon>Bacteria</taxon>
        <taxon>Pseudomonadati</taxon>
        <taxon>Pseudomonadota</taxon>
        <taxon>Gammaproteobacteria</taxon>
        <taxon>Cellvibrionales</taxon>
        <taxon>Microbulbiferaceae</taxon>
        <taxon>Biformimicrobium</taxon>
    </lineage>
</organism>
<dbReference type="InterPro" id="IPR009937">
    <property type="entry name" value="Phage_holin_3_6"/>
</dbReference>
<evidence type="ECO:0008006" key="4">
    <source>
        <dbReference type="Google" id="ProtNLM"/>
    </source>
</evidence>
<keyword evidence="1" id="KW-1133">Transmembrane helix</keyword>
<protein>
    <recommendedName>
        <fullName evidence="4">Holin-X, holin superfamily III</fullName>
    </recommendedName>
</protein>
<evidence type="ECO:0000313" key="3">
    <source>
        <dbReference type="Proteomes" id="UP001224392"/>
    </source>
</evidence>
<dbReference type="Proteomes" id="UP001224392">
    <property type="component" value="Unassembled WGS sequence"/>
</dbReference>
<comment type="caution">
    <text evidence="2">The sequence shown here is derived from an EMBL/GenBank/DDBJ whole genome shotgun (WGS) entry which is preliminary data.</text>
</comment>
<feature type="transmembrane region" description="Helical" evidence="1">
    <location>
        <begin position="63"/>
        <end position="82"/>
    </location>
</feature>
<dbReference type="RefSeq" id="WP_285763084.1">
    <property type="nucleotide sequence ID" value="NZ_BSYJ01000002.1"/>
</dbReference>
<feature type="transmembrane region" description="Helical" evidence="1">
    <location>
        <begin position="30"/>
        <end position="51"/>
    </location>
</feature>
<accession>A0ABQ6LWS3</accession>
<evidence type="ECO:0000313" key="2">
    <source>
        <dbReference type="EMBL" id="GMG86546.1"/>
    </source>
</evidence>
<reference evidence="2 3" key="1">
    <citation type="submission" date="2023-04" db="EMBL/GenBank/DDBJ databases">
        <title>Marinobulbifer ophiurae gen. nov., sp. Nov., isolate from tissue of brittle star Ophioplocus japonicus.</title>
        <authorList>
            <person name="Kawano K."/>
            <person name="Sawayama S."/>
            <person name="Nakagawa S."/>
        </authorList>
    </citation>
    <scope>NUCLEOTIDE SEQUENCE [LARGE SCALE GENOMIC DNA]</scope>
    <source>
        <strain evidence="2 3">NKW57</strain>
    </source>
</reference>
<gene>
    <name evidence="2" type="ORF">MNKW57_08670</name>
</gene>